<sequence length="393" mass="40561">MRYNFSTAAVLFLSGLASAQTFTDCDPTKKTCPANPGLGGTHTTDFTKGQSKDWTLADGTTMTYGPEGAIFEIKTKTNAPTMAFTKFIMFGKVSVTMKAAPSAGVVSSFILESDDLDEIDWEWIGSQDNEAQSNFFGKGNTTTYDRGKTHPVSGVVSGFHTYEIDWKADKTTWAIDGTIVRTLMFADPVANGGKNYPQSPMEVKMGSWVGCADKDAAEDPKTKGTCEWAHGPADFSKAPFNMIVKSVTIQDYGCGGEYSYSDMSGSWQSIKSTGKCDGKANLDVAPSATSAKIPQLTAGANVSSGKPDAASGAPTPTGPGGIFATATGANGSTPTGANGTGLLGAPRPTGAAGSSAPTPPTSASAGNSSKPAKYGAIDVAVMALGLGLGYLVM</sequence>
<feature type="compositionally biased region" description="Low complexity" evidence="1">
    <location>
        <begin position="348"/>
        <end position="366"/>
    </location>
</feature>
<dbReference type="InterPro" id="IPR013320">
    <property type="entry name" value="ConA-like_dom_sf"/>
</dbReference>
<dbReference type="AlphaFoldDB" id="A0A9N9PZ96"/>
<dbReference type="GO" id="GO:0031505">
    <property type="term" value="P:fungal-type cell wall organization"/>
    <property type="evidence" value="ECO:0007669"/>
    <property type="project" value="TreeGrafter"/>
</dbReference>
<protein>
    <recommendedName>
        <fullName evidence="3">GH16 domain-containing protein</fullName>
    </recommendedName>
</protein>
<comment type="caution">
    <text evidence="4">The sequence shown here is derived from an EMBL/GenBank/DDBJ whole genome shotgun (WGS) entry which is preliminary data.</text>
</comment>
<dbReference type="GO" id="GO:0004553">
    <property type="term" value="F:hydrolase activity, hydrolyzing O-glycosyl compounds"/>
    <property type="evidence" value="ECO:0007669"/>
    <property type="project" value="InterPro"/>
</dbReference>
<dbReference type="GO" id="GO:0009277">
    <property type="term" value="C:fungal-type cell wall"/>
    <property type="evidence" value="ECO:0007669"/>
    <property type="project" value="TreeGrafter"/>
</dbReference>
<evidence type="ECO:0000313" key="5">
    <source>
        <dbReference type="Proteomes" id="UP000696280"/>
    </source>
</evidence>
<feature type="signal peptide" evidence="2">
    <location>
        <begin position="1"/>
        <end position="19"/>
    </location>
</feature>
<dbReference type="Pfam" id="PF00722">
    <property type="entry name" value="Glyco_hydro_16"/>
    <property type="match status" value="1"/>
</dbReference>
<dbReference type="GO" id="GO:0016757">
    <property type="term" value="F:glycosyltransferase activity"/>
    <property type="evidence" value="ECO:0007669"/>
    <property type="project" value="TreeGrafter"/>
</dbReference>
<dbReference type="PANTHER" id="PTHR10963:SF68">
    <property type="entry name" value="GLYCOSIDASE CRH1-RELATED"/>
    <property type="match status" value="1"/>
</dbReference>
<dbReference type="InterPro" id="IPR000757">
    <property type="entry name" value="Beta-glucanase-like"/>
</dbReference>
<evidence type="ECO:0000313" key="4">
    <source>
        <dbReference type="EMBL" id="CAG8961205.1"/>
    </source>
</evidence>
<gene>
    <name evidence="4" type="ORF">HYFRA_00013261</name>
</gene>
<organism evidence="4 5">
    <name type="scientific">Hymenoscyphus fraxineus</name>
    <dbReference type="NCBI Taxonomy" id="746836"/>
    <lineage>
        <taxon>Eukaryota</taxon>
        <taxon>Fungi</taxon>
        <taxon>Dikarya</taxon>
        <taxon>Ascomycota</taxon>
        <taxon>Pezizomycotina</taxon>
        <taxon>Leotiomycetes</taxon>
        <taxon>Helotiales</taxon>
        <taxon>Helotiaceae</taxon>
        <taxon>Hymenoscyphus</taxon>
    </lineage>
</organism>
<evidence type="ECO:0000259" key="3">
    <source>
        <dbReference type="PROSITE" id="PS51762"/>
    </source>
</evidence>
<evidence type="ECO:0000256" key="1">
    <source>
        <dbReference type="SAM" id="MobiDB-lite"/>
    </source>
</evidence>
<evidence type="ECO:0000256" key="2">
    <source>
        <dbReference type="SAM" id="SignalP"/>
    </source>
</evidence>
<dbReference type="EMBL" id="CAJVRL010000104">
    <property type="protein sequence ID" value="CAG8961205.1"/>
    <property type="molecule type" value="Genomic_DNA"/>
</dbReference>
<proteinExistence type="predicted"/>
<name>A0A9N9PZ96_9HELO</name>
<dbReference type="Proteomes" id="UP000696280">
    <property type="component" value="Unassembled WGS sequence"/>
</dbReference>
<feature type="region of interest" description="Disordered" evidence="1">
    <location>
        <begin position="298"/>
        <end position="371"/>
    </location>
</feature>
<reference evidence="4" key="1">
    <citation type="submission" date="2021-07" db="EMBL/GenBank/DDBJ databases">
        <authorList>
            <person name="Durling M."/>
        </authorList>
    </citation>
    <scope>NUCLEOTIDE SEQUENCE</scope>
</reference>
<dbReference type="CDD" id="cd02183">
    <property type="entry name" value="GH16_fungal_CRH1_transglycosylase"/>
    <property type="match status" value="1"/>
</dbReference>
<dbReference type="OrthoDB" id="4781at2759"/>
<dbReference type="Gene3D" id="2.60.120.200">
    <property type="match status" value="1"/>
</dbReference>
<keyword evidence="2" id="KW-0732">Signal</keyword>
<dbReference type="InterPro" id="IPR050546">
    <property type="entry name" value="Glycosyl_Hydrlase_16"/>
</dbReference>
<dbReference type="PANTHER" id="PTHR10963">
    <property type="entry name" value="GLYCOSYL HYDROLASE-RELATED"/>
    <property type="match status" value="1"/>
</dbReference>
<dbReference type="GO" id="GO:0005975">
    <property type="term" value="P:carbohydrate metabolic process"/>
    <property type="evidence" value="ECO:0007669"/>
    <property type="project" value="InterPro"/>
</dbReference>
<feature type="domain" description="GH16" evidence="3">
    <location>
        <begin position="6"/>
        <end position="244"/>
    </location>
</feature>
<accession>A0A9N9PZ96</accession>
<keyword evidence="5" id="KW-1185">Reference proteome</keyword>
<dbReference type="SUPFAM" id="SSF49899">
    <property type="entry name" value="Concanavalin A-like lectins/glucanases"/>
    <property type="match status" value="1"/>
</dbReference>
<dbReference type="PROSITE" id="PS51762">
    <property type="entry name" value="GH16_2"/>
    <property type="match status" value="1"/>
</dbReference>
<feature type="chain" id="PRO_5040472002" description="GH16 domain-containing protein" evidence="2">
    <location>
        <begin position="20"/>
        <end position="393"/>
    </location>
</feature>